<dbReference type="AlphaFoldDB" id="A0A5Q0L8P2"/>
<gene>
    <name evidence="1" type="ORF">GFH48_06355</name>
</gene>
<organism evidence="1 2">
    <name type="scientific">Streptomyces fagopyri</name>
    <dbReference type="NCBI Taxonomy" id="2662397"/>
    <lineage>
        <taxon>Bacteria</taxon>
        <taxon>Bacillati</taxon>
        <taxon>Actinomycetota</taxon>
        <taxon>Actinomycetes</taxon>
        <taxon>Kitasatosporales</taxon>
        <taxon>Streptomycetaceae</taxon>
        <taxon>Streptomyces</taxon>
    </lineage>
</organism>
<evidence type="ECO:0000313" key="1">
    <source>
        <dbReference type="EMBL" id="QFZ72937.1"/>
    </source>
</evidence>
<sequence>MFTGYNKDLLESASPGKTDFRITLKVENAGKVSVDLSSLSTIIEGATDGGEAASTVFENGSSPLEGRLAMGRTVTKTEDAELETRYGKAIVVTVQRSSDDLDTTFPEFEGTIAK</sequence>
<protein>
    <recommendedName>
        <fullName evidence="3">DUF4352 domain-containing protein</fullName>
    </recommendedName>
</protein>
<evidence type="ECO:0008006" key="3">
    <source>
        <dbReference type="Google" id="ProtNLM"/>
    </source>
</evidence>
<proteinExistence type="predicted"/>
<evidence type="ECO:0000313" key="2">
    <source>
        <dbReference type="Proteomes" id="UP000326179"/>
    </source>
</evidence>
<dbReference type="KEGG" id="sfy:GFH48_06355"/>
<dbReference type="EMBL" id="CP045643">
    <property type="protein sequence ID" value="QFZ72937.1"/>
    <property type="molecule type" value="Genomic_DNA"/>
</dbReference>
<name>A0A5Q0L8P2_9ACTN</name>
<dbReference type="Proteomes" id="UP000326179">
    <property type="component" value="Chromosome"/>
</dbReference>
<reference evidence="1 2" key="1">
    <citation type="submission" date="2019-10" db="EMBL/GenBank/DDBJ databases">
        <title>A novel species.</title>
        <authorList>
            <person name="Gao J."/>
        </authorList>
    </citation>
    <scope>NUCLEOTIDE SEQUENCE [LARGE SCALE GENOMIC DNA]</scope>
    <source>
        <strain evidence="1 2">QMT-28</strain>
    </source>
</reference>
<accession>A0A5Q0L8P2</accession>
<keyword evidence="2" id="KW-1185">Reference proteome</keyword>